<proteinExistence type="predicted"/>
<dbReference type="GO" id="GO:0019887">
    <property type="term" value="F:protein kinase regulator activity"/>
    <property type="evidence" value="ECO:0007669"/>
    <property type="project" value="TreeGrafter"/>
</dbReference>
<dbReference type="SUPFAM" id="SSF48371">
    <property type="entry name" value="ARM repeat"/>
    <property type="match status" value="1"/>
</dbReference>
<evidence type="ECO:0008006" key="3">
    <source>
        <dbReference type="Google" id="ProtNLM"/>
    </source>
</evidence>
<dbReference type="InterPro" id="IPR016024">
    <property type="entry name" value="ARM-type_fold"/>
</dbReference>
<accession>A0A6C0IVC7</accession>
<dbReference type="InterPro" id="IPR011989">
    <property type="entry name" value="ARM-like"/>
</dbReference>
<dbReference type="GO" id="GO:0005829">
    <property type="term" value="C:cytosol"/>
    <property type="evidence" value="ECO:0007669"/>
    <property type="project" value="TreeGrafter"/>
</dbReference>
<reference evidence="2" key="1">
    <citation type="journal article" date="2020" name="Nature">
        <title>Giant virus diversity and host interactions through global metagenomics.</title>
        <authorList>
            <person name="Schulz F."/>
            <person name="Roux S."/>
            <person name="Paez-Espino D."/>
            <person name="Jungbluth S."/>
            <person name="Walsh D.A."/>
            <person name="Denef V.J."/>
            <person name="McMahon K.D."/>
            <person name="Konstantinidis K.T."/>
            <person name="Eloe-Fadrosh E.A."/>
            <person name="Kyrpides N.C."/>
            <person name="Woyke T."/>
        </authorList>
    </citation>
    <scope>NUCLEOTIDE SEQUENCE</scope>
    <source>
        <strain evidence="2">GVMAG-M-3300024302-11</strain>
    </source>
</reference>
<keyword evidence="1" id="KW-0677">Repeat</keyword>
<dbReference type="PANTHER" id="PTHR23346:SF7">
    <property type="entry name" value="STALLED RIBOSOME SENSOR GCN1"/>
    <property type="match status" value="1"/>
</dbReference>
<dbReference type="PANTHER" id="PTHR23346">
    <property type="entry name" value="TRANSLATIONAL ACTIVATOR GCN1-RELATED"/>
    <property type="match status" value="1"/>
</dbReference>
<evidence type="ECO:0000256" key="1">
    <source>
        <dbReference type="ARBA" id="ARBA00022737"/>
    </source>
</evidence>
<sequence length="328" mass="37421">MEFINNDIIKQFADIGNSDFEDMEFDEKLNILKIALQKNINYDNLNNTLIFFNDIILVLIKNSIHDSNYKNREFGLFLTLACVEEGNYLFEPCLSILLSDLLDLFEDKHINVINLSNRIISQIFMKINPYCSLKILNLFEEKIIDTSWKKSIGCLKLISVLTDSAPEQIDYLLPELIPLITSQTSNPKREVKEESTRALNKCCSRISNPDVIPLIPKLVEANKDPSKTIIAIDALMETTFVNQVEKSTLAVIVPILNRGLKDRASKIRRKCCVVIDNMCKLVNDSRDVKPFEDKLLPYIISERDNASQPEVREMAGKATTTLENALKM</sequence>
<dbReference type="AlphaFoldDB" id="A0A6C0IVC7"/>
<dbReference type="Gene3D" id="1.25.10.10">
    <property type="entry name" value="Leucine-rich Repeat Variant"/>
    <property type="match status" value="1"/>
</dbReference>
<protein>
    <recommendedName>
        <fullName evidence="3">TOG domain-containing protein</fullName>
    </recommendedName>
</protein>
<dbReference type="Pfam" id="PF24987">
    <property type="entry name" value="HEAT_EF3_N"/>
    <property type="match status" value="1"/>
</dbReference>
<dbReference type="GO" id="GO:0034198">
    <property type="term" value="P:cellular response to amino acid starvation"/>
    <property type="evidence" value="ECO:0007669"/>
    <property type="project" value="TreeGrafter"/>
</dbReference>
<dbReference type="Pfam" id="PF24984">
    <property type="entry name" value="HEAT_EF3_GNC1"/>
    <property type="match status" value="1"/>
</dbReference>
<name>A0A6C0IVC7_9ZZZZ</name>
<dbReference type="GO" id="GO:0006417">
    <property type="term" value="P:regulation of translation"/>
    <property type="evidence" value="ECO:0007669"/>
    <property type="project" value="TreeGrafter"/>
</dbReference>
<dbReference type="EMBL" id="MN740258">
    <property type="protein sequence ID" value="QHT96500.1"/>
    <property type="molecule type" value="Genomic_DNA"/>
</dbReference>
<evidence type="ECO:0000313" key="2">
    <source>
        <dbReference type="EMBL" id="QHT96500.1"/>
    </source>
</evidence>
<organism evidence="2">
    <name type="scientific">viral metagenome</name>
    <dbReference type="NCBI Taxonomy" id="1070528"/>
    <lineage>
        <taxon>unclassified sequences</taxon>
        <taxon>metagenomes</taxon>
        <taxon>organismal metagenomes</taxon>
    </lineage>
</organism>